<dbReference type="Proteomes" id="UP000053144">
    <property type="component" value="Unassembled WGS sequence"/>
</dbReference>
<dbReference type="AlphaFoldDB" id="A0A0L9TCU6"/>
<feature type="region of interest" description="Disordered" evidence="2">
    <location>
        <begin position="1"/>
        <end position="37"/>
    </location>
</feature>
<evidence type="ECO:0000256" key="1">
    <source>
        <dbReference type="SAM" id="Coils"/>
    </source>
</evidence>
<feature type="compositionally biased region" description="Low complexity" evidence="2">
    <location>
        <begin position="255"/>
        <end position="265"/>
    </location>
</feature>
<evidence type="ECO:0000313" key="4">
    <source>
        <dbReference type="Proteomes" id="UP000053144"/>
    </source>
</evidence>
<protein>
    <submittedName>
        <fullName evidence="3">Uncharacterized protein</fullName>
    </submittedName>
</protein>
<name>A0A0L9TCU6_PHAAN</name>
<feature type="coiled-coil region" evidence="1">
    <location>
        <begin position="391"/>
        <end position="432"/>
    </location>
</feature>
<sequence length="619" mass="67598">MSSQASSDSARGEDERNPLADNQARTSGNEDSSHILEDNDVEQVAIHVNFSGAWDGKPKKWSTVAGYDWAPHKVKQIASSFHSGRPIKELISGISLVKELEDASHFKIAISEMTKRVCLVGRATPQTSFTPTPRCPSRGRVSKLLLPGRPTQISLLLDRLSKEGYFLGQVQNDARGVGFDQAIKSTSPKVLLPQLISLLNNKNLHNNVFDYLSSMDPTKSSTFARLFALMRGDLKKSGKGTLSRAPITPSPPKPIAQAQQAQPQPTVLKAQTTAFASPATAAVKKVVEVIHIFSDPIQKKKKNKRKAAREPSVSSKCSRRALPNGPPLSGSLDPSLWVAKRIHFDLFPEEKGFVEGMTEEEGSNMAFELGAWSTMCMAYADEKKAVSSTVLQALQEKYDEAVKSKKELTLRLAEVENMVEDDKNKAKTLRAESHSSYLLKLENDKRFVGDEVVNEHVLGFENALTQCILLFQVPIDDPRLDVGMIVVNDELVPMLVPPPSTLVVQAIEQPPIVEVIVETNVLSGPSGHETLFDMSTARSFPTILPPYSIGSGFATEAYTSEIKTGRFFPLVKNRGKKGSDFVSVLSPSHAIVVLSLPSQYPCCAIGAPSKCPCRVLASP</sequence>
<evidence type="ECO:0000256" key="2">
    <source>
        <dbReference type="SAM" id="MobiDB-lite"/>
    </source>
</evidence>
<evidence type="ECO:0000313" key="3">
    <source>
        <dbReference type="EMBL" id="KOM28363.1"/>
    </source>
</evidence>
<keyword evidence="1" id="KW-0175">Coiled coil</keyword>
<dbReference type="EMBL" id="KQ258432">
    <property type="protein sequence ID" value="KOM28363.1"/>
    <property type="molecule type" value="Genomic_DNA"/>
</dbReference>
<dbReference type="Gramene" id="KOM28363">
    <property type="protein sequence ID" value="KOM28363"/>
    <property type="gene ID" value="LR48_Vigan538s000100"/>
</dbReference>
<feature type="region of interest" description="Disordered" evidence="2">
    <location>
        <begin position="300"/>
        <end position="330"/>
    </location>
</feature>
<proteinExistence type="predicted"/>
<accession>A0A0L9TCU6</accession>
<gene>
    <name evidence="3" type="ORF">LR48_Vigan538s000100</name>
</gene>
<feature type="region of interest" description="Disordered" evidence="2">
    <location>
        <begin position="237"/>
        <end position="265"/>
    </location>
</feature>
<reference evidence="4" key="1">
    <citation type="journal article" date="2015" name="Proc. Natl. Acad. Sci. U.S.A.">
        <title>Genome sequencing of adzuki bean (Vigna angularis) provides insight into high starch and low fat accumulation and domestication.</title>
        <authorList>
            <person name="Yang K."/>
            <person name="Tian Z."/>
            <person name="Chen C."/>
            <person name="Luo L."/>
            <person name="Zhao B."/>
            <person name="Wang Z."/>
            <person name="Yu L."/>
            <person name="Li Y."/>
            <person name="Sun Y."/>
            <person name="Li W."/>
            <person name="Chen Y."/>
            <person name="Li Y."/>
            <person name="Zhang Y."/>
            <person name="Ai D."/>
            <person name="Zhao J."/>
            <person name="Shang C."/>
            <person name="Ma Y."/>
            <person name="Wu B."/>
            <person name="Wang M."/>
            <person name="Gao L."/>
            <person name="Sun D."/>
            <person name="Zhang P."/>
            <person name="Guo F."/>
            <person name="Wang W."/>
            <person name="Li Y."/>
            <person name="Wang J."/>
            <person name="Varshney R.K."/>
            <person name="Wang J."/>
            <person name="Ling H.Q."/>
            <person name="Wan P."/>
        </authorList>
    </citation>
    <scope>NUCLEOTIDE SEQUENCE</scope>
    <source>
        <strain evidence="4">cv. Jingnong 6</strain>
    </source>
</reference>
<organism evidence="3 4">
    <name type="scientific">Phaseolus angularis</name>
    <name type="common">Azuki bean</name>
    <name type="synonym">Vigna angularis</name>
    <dbReference type="NCBI Taxonomy" id="3914"/>
    <lineage>
        <taxon>Eukaryota</taxon>
        <taxon>Viridiplantae</taxon>
        <taxon>Streptophyta</taxon>
        <taxon>Embryophyta</taxon>
        <taxon>Tracheophyta</taxon>
        <taxon>Spermatophyta</taxon>
        <taxon>Magnoliopsida</taxon>
        <taxon>eudicotyledons</taxon>
        <taxon>Gunneridae</taxon>
        <taxon>Pentapetalae</taxon>
        <taxon>rosids</taxon>
        <taxon>fabids</taxon>
        <taxon>Fabales</taxon>
        <taxon>Fabaceae</taxon>
        <taxon>Papilionoideae</taxon>
        <taxon>50 kb inversion clade</taxon>
        <taxon>NPAAA clade</taxon>
        <taxon>indigoferoid/millettioid clade</taxon>
        <taxon>Phaseoleae</taxon>
        <taxon>Vigna</taxon>
    </lineage>
</organism>